<comment type="caution">
    <text evidence="15">The sequence shown here is derived from an EMBL/GenBank/DDBJ whole genome shotgun (WGS) entry which is preliminary data.</text>
</comment>
<evidence type="ECO:0000256" key="3">
    <source>
        <dbReference type="ARBA" id="ARBA00022692"/>
    </source>
</evidence>
<gene>
    <name evidence="15" type="ORF">FNV43_RR15352</name>
</gene>
<keyword evidence="7 12" id="KW-1133">Transmembrane helix</keyword>
<dbReference type="InterPro" id="IPR003245">
    <property type="entry name" value="Phytocyanin_dom"/>
</dbReference>
<evidence type="ECO:0000256" key="13">
    <source>
        <dbReference type="SAM" id="SignalP"/>
    </source>
</evidence>
<dbReference type="EMBL" id="VOIH02000007">
    <property type="protein sequence ID" value="KAF3441438.1"/>
    <property type="molecule type" value="Genomic_DNA"/>
</dbReference>
<feature type="domain" description="Phytocyanin" evidence="14">
    <location>
        <begin position="26"/>
        <end position="125"/>
    </location>
</feature>
<dbReference type="PANTHER" id="PTHR33021">
    <property type="entry name" value="BLUE COPPER PROTEIN"/>
    <property type="match status" value="1"/>
</dbReference>
<keyword evidence="9 12" id="KW-0472">Membrane</keyword>
<evidence type="ECO:0000256" key="1">
    <source>
        <dbReference type="ARBA" id="ARBA00004479"/>
    </source>
</evidence>
<keyword evidence="2" id="KW-0813">Transport</keyword>
<reference evidence="15" key="1">
    <citation type="submission" date="2020-03" db="EMBL/GenBank/DDBJ databases">
        <title>A high-quality chromosome-level genome assembly of a woody plant with both climbing and erect habits, Rhamnella rubrinervis.</title>
        <authorList>
            <person name="Lu Z."/>
            <person name="Yang Y."/>
            <person name="Zhu X."/>
            <person name="Sun Y."/>
        </authorList>
    </citation>
    <scope>NUCLEOTIDE SEQUENCE</scope>
    <source>
        <strain evidence="15">BYM</strain>
        <tissue evidence="15">Leaf</tissue>
    </source>
</reference>
<name>A0A8K0E7M0_9ROSA</name>
<evidence type="ECO:0000256" key="12">
    <source>
        <dbReference type="SAM" id="Phobius"/>
    </source>
</evidence>
<keyword evidence="11" id="KW-0325">Glycoprotein</keyword>
<evidence type="ECO:0000256" key="6">
    <source>
        <dbReference type="ARBA" id="ARBA00022982"/>
    </source>
</evidence>
<evidence type="ECO:0000256" key="11">
    <source>
        <dbReference type="ARBA" id="ARBA00023180"/>
    </source>
</evidence>
<evidence type="ECO:0000313" key="16">
    <source>
        <dbReference type="Proteomes" id="UP000796880"/>
    </source>
</evidence>
<dbReference type="Proteomes" id="UP000796880">
    <property type="component" value="Unassembled WGS sequence"/>
</dbReference>
<dbReference type="PROSITE" id="PS51485">
    <property type="entry name" value="PHYTOCYANIN"/>
    <property type="match status" value="1"/>
</dbReference>
<dbReference type="CDD" id="cd04216">
    <property type="entry name" value="Phytocyanin"/>
    <property type="match status" value="1"/>
</dbReference>
<dbReference type="GO" id="GO:0009610">
    <property type="term" value="P:response to symbiotic fungus"/>
    <property type="evidence" value="ECO:0007669"/>
    <property type="project" value="UniProtKB-ARBA"/>
</dbReference>
<dbReference type="GO" id="GO:0005886">
    <property type="term" value="C:plasma membrane"/>
    <property type="evidence" value="ECO:0007669"/>
    <property type="project" value="TreeGrafter"/>
</dbReference>
<dbReference type="Pfam" id="PF02298">
    <property type="entry name" value="Cu_bind_like"/>
    <property type="match status" value="1"/>
</dbReference>
<evidence type="ECO:0000256" key="2">
    <source>
        <dbReference type="ARBA" id="ARBA00022448"/>
    </source>
</evidence>
<organism evidence="15 16">
    <name type="scientific">Rhamnella rubrinervis</name>
    <dbReference type="NCBI Taxonomy" id="2594499"/>
    <lineage>
        <taxon>Eukaryota</taxon>
        <taxon>Viridiplantae</taxon>
        <taxon>Streptophyta</taxon>
        <taxon>Embryophyta</taxon>
        <taxon>Tracheophyta</taxon>
        <taxon>Spermatophyta</taxon>
        <taxon>Magnoliopsida</taxon>
        <taxon>eudicotyledons</taxon>
        <taxon>Gunneridae</taxon>
        <taxon>Pentapetalae</taxon>
        <taxon>rosids</taxon>
        <taxon>fabids</taxon>
        <taxon>Rosales</taxon>
        <taxon>Rhamnaceae</taxon>
        <taxon>rhamnoid group</taxon>
        <taxon>Rhamneae</taxon>
        <taxon>Rhamnella</taxon>
    </lineage>
</organism>
<evidence type="ECO:0000313" key="15">
    <source>
        <dbReference type="EMBL" id="KAF3441438.1"/>
    </source>
</evidence>
<feature type="transmembrane region" description="Helical" evidence="12">
    <location>
        <begin position="133"/>
        <end position="155"/>
    </location>
</feature>
<keyword evidence="10" id="KW-1015">Disulfide bond</keyword>
<comment type="subcellular location">
    <subcellularLocation>
        <location evidence="1">Membrane</location>
        <topology evidence="1">Single-pass type I membrane protein</topology>
    </subcellularLocation>
</comment>
<evidence type="ECO:0000256" key="7">
    <source>
        <dbReference type="ARBA" id="ARBA00022989"/>
    </source>
</evidence>
<dbReference type="InterPro" id="IPR039391">
    <property type="entry name" value="Phytocyanin-like"/>
</dbReference>
<keyword evidence="4" id="KW-0479">Metal-binding</keyword>
<keyword evidence="16" id="KW-1185">Reference proteome</keyword>
<evidence type="ECO:0000259" key="14">
    <source>
        <dbReference type="PROSITE" id="PS51485"/>
    </source>
</evidence>
<accession>A0A8K0E7M0</accession>
<dbReference type="FunFam" id="2.60.40.420:FF:000067">
    <property type="entry name" value="Cupredoxin superfamily protein"/>
    <property type="match status" value="1"/>
</dbReference>
<dbReference type="GO" id="GO:0009055">
    <property type="term" value="F:electron transfer activity"/>
    <property type="evidence" value="ECO:0007669"/>
    <property type="project" value="InterPro"/>
</dbReference>
<dbReference type="InterPro" id="IPR008972">
    <property type="entry name" value="Cupredoxin"/>
</dbReference>
<dbReference type="OrthoDB" id="687943at2759"/>
<keyword evidence="3 12" id="KW-0812">Transmembrane</keyword>
<proteinExistence type="predicted"/>
<evidence type="ECO:0000256" key="4">
    <source>
        <dbReference type="ARBA" id="ARBA00022723"/>
    </source>
</evidence>
<feature type="chain" id="PRO_5035422711" description="Phytocyanin domain-containing protein" evidence="13">
    <location>
        <begin position="26"/>
        <end position="157"/>
    </location>
</feature>
<dbReference type="SUPFAM" id="SSF49503">
    <property type="entry name" value="Cupredoxins"/>
    <property type="match status" value="1"/>
</dbReference>
<protein>
    <recommendedName>
        <fullName evidence="14">Phytocyanin domain-containing protein</fullName>
    </recommendedName>
</protein>
<keyword evidence="8" id="KW-0186">Copper</keyword>
<evidence type="ECO:0000256" key="10">
    <source>
        <dbReference type="ARBA" id="ARBA00023157"/>
    </source>
</evidence>
<evidence type="ECO:0000256" key="5">
    <source>
        <dbReference type="ARBA" id="ARBA00022729"/>
    </source>
</evidence>
<feature type="signal peptide" evidence="13">
    <location>
        <begin position="1"/>
        <end position="25"/>
    </location>
</feature>
<keyword evidence="6" id="KW-0249">Electron transport</keyword>
<keyword evidence="5 13" id="KW-0732">Signal</keyword>
<dbReference type="AlphaFoldDB" id="A0A8K0E7M0"/>
<sequence>MASNYHQVPVALAVAAVLFATIAMGAEYIVGDDEGWTINFDYQAWAKDKVFHVGDKLVFKYTAPDHNVFKVNGTAFKDCIAPPSNERLSSGNDEIVLATPGNRWYICGVSGHCDAGQKLAITVWDPQTPPSSAVRGISFSGYQVFFAAIAFLVIITV</sequence>
<dbReference type="PANTHER" id="PTHR33021:SF533">
    <property type="entry name" value="PHYTOCYANIN DOMAIN-CONTAINING PROTEIN"/>
    <property type="match status" value="1"/>
</dbReference>
<evidence type="ECO:0000256" key="9">
    <source>
        <dbReference type="ARBA" id="ARBA00023136"/>
    </source>
</evidence>
<dbReference type="Gene3D" id="2.60.40.420">
    <property type="entry name" value="Cupredoxins - blue copper proteins"/>
    <property type="match status" value="1"/>
</dbReference>
<evidence type="ECO:0000256" key="8">
    <source>
        <dbReference type="ARBA" id="ARBA00023008"/>
    </source>
</evidence>
<dbReference type="GO" id="GO:0046872">
    <property type="term" value="F:metal ion binding"/>
    <property type="evidence" value="ECO:0007669"/>
    <property type="project" value="UniProtKB-KW"/>
</dbReference>